<reference evidence="2 3" key="1">
    <citation type="submission" date="2016-12" db="EMBL/GenBank/DDBJ databases">
        <authorList>
            <person name="Song W.-J."/>
            <person name="Kurnit D.M."/>
        </authorList>
    </citation>
    <scope>NUCLEOTIDE SEQUENCE [LARGE SCALE GENOMIC DNA]</scope>
    <source>
        <strain evidence="2 3">DSM 19599</strain>
    </source>
</reference>
<dbReference type="RefSeq" id="WP_073626209.1">
    <property type="nucleotide sequence ID" value="NZ_FRXO01000002.1"/>
</dbReference>
<organism evidence="2 3">
    <name type="scientific">Pseudoxanthobacter soli DSM 19599</name>
    <dbReference type="NCBI Taxonomy" id="1123029"/>
    <lineage>
        <taxon>Bacteria</taxon>
        <taxon>Pseudomonadati</taxon>
        <taxon>Pseudomonadota</taxon>
        <taxon>Alphaproteobacteria</taxon>
        <taxon>Hyphomicrobiales</taxon>
        <taxon>Segnochrobactraceae</taxon>
        <taxon>Pseudoxanthobacter</taxon>
    </lineage>
</organism>
<dbReference type="CDD" id="cd07344">
    <property type="entry name" value="M48_yhfN_like"/>
    <property type="match status" value="1"/>
</dbReference>
<dbReference type="STRING" id="1123029.SAMN02745172_00978"/>
<dbReference type="PANTHER" id="PTHR30399">
    <property type="entry name" value="UNCHARACTERIZED PROTEIN YGJP"/>
    <property type="match status" value="1"/>
</dbReference>
<dbReference type="Pfam" id="PF01863">
    <property type="entry name" value="YgjP-like"/>
    <property type="match status" value="1"/>
</dbReference>
<evidence type="ECO:0000313" key="2">
    <source>
        <dbReference type="EMBL" id="SHO62373.1"/>
    </source>
</evidence>
<dbReference type="PANTHER" id="PTHR30399:SF1">
    <property type="entry name" value="UTP PYROPHOSPHATASE"/>
    <property type="match status" value="1"/>
</dbReference>
<evidence type="ECO:0000259" key="1">
    <source>
        <dbReference type="Pfam" id="PF01863"/>
    </source>
</evidence>
<accession>A0A1M7ZBY4</accession>
<dbReference type="AlphaFoldDB" id="A0A1M7ZBY4"/>
<dbReference type="InterPro" id="IPR053136">
    <property type="entry name" value="UTP_pyrophosphatase-like"/>
</dbReference>
<dbReference type="Proteomes" id="UP000186406">
    <property type="component" value="Unassembled WGS sequence"/>
</dbReference>
<dbReference type="OrthoDB" id="9795402at2"/>
<evidence type="ECO:0000313" key="3">
    <source>
        <dbReference type="Proteomes" id="UP000186406"/>
    </source>
</evidence>
<dbReference type="Gene3D" id="3.30.2010.10">
    <property type="entry name" value="Metalloproteases ('zincins'), catalytic domain"/>
    <property type="match status" value="1"/>
</dbReference>
<gene>
    <name evidence="2" type="ORF">SAMN02745172_00978</name>
</gene>
<proteinExistence type="predicted"/>
<feature type="domain" description="YgjP-like metallopeptidase" evidence="1">
    <location>
        <begin position="47"/>
        <end position="245"/>
    </location>
</feature>
<protein>
    <recommendedName>
        <fullName evidence="1">YgjP-like metallopeptidase domain-containing protein</fullName>
    </recommendedName>
</protein>
<sequence>MGLFQTISEVRRRTARPLPETLAVEIDRRIVPVRLRVNARARRLTLRLPIGTDSPVVTVPPRVNEAAVRAFLHEHRAWLAERMARRPQPVPFRAGETVPFRGTPHLIHHDGRMRGGVRAEIGEDGVARLVVSGDPLALPRRVSTFLRREAEAAINHAVRRDTAALGVAAKAVRIRDTTSRWGSCTSDGILSFSWRVVLAPPFVLDYLVAHEVAHLVEMNHSPAFWRLVARLHPEARQGRLWLKQHGPLLHAIGPRDA</sequence>
<dbReference type="InterPro" id="IPR002725">
    <property type="entry name" value="YgjP-like_metallopeptidase"/>
</dbReference>
<name>A0A1M7ZBY4_9HYPH</name>
<dbReference type="EMBL" id="FRXO01000002">
    <property type="protein sequence ID" value="SHO62373.1"/>
    <property type="molecule type" value="Genomic_DNA"/>
</dbReference>
<keyword evidence="3" id="KW-1185">Reference proteome</keyword>